<accession>A0AAW8U2X6</accession>
<proteinExistence type="predicted"/>
<organism evidence="1 2">
    <name type="scientific">Enterococcus asini</name>
    <dbReference type="NCBI Taxonomy" id="57732"/>
    <lineage>
        <taxon>Bacteria</taxon>
        <taxon>Bacillati</taxon>
        <taxon>Bacillota</taxon>
        <taxon>Bacilli</taxon>
        <taxon>Lactobacillales</taxon>
        <taxon>Enterococcaceae</taxon>
        <taxon>Enterococcus</taxon>
    </lineage>
</organism>
<dbReference type="CDD" id="cd09911">
    <property type="entry name" value="Lin0431_like"/>
    <property type="match status" value="1"/>
</dbReference>
<dbReference type="Gene3D" id="2.60.320.10">
    <property type="entry name" value="N-utilization substance G protein NusG, insert domain"/>
    <property type="match status" value="1"/>
</dbReference>
<gene>
    <name evidence="1" type="ORF">P7H43_12240</name>
</gene>
<comment type="caution">
    <text evidence="1">The sequence shown here is derived from an EMBL/GenBank/DDBJ whole genome shotgun (WGS) entry which is preliminary data.</text>
</comment>
<protein>
    <submittedName>
        <fullName evidence="1">NusG domain II-containing protein</fullName>
    </submittedName>
</protein>
<name>A0AAW8U2X6_9ENTE</name>
<evidence type="ECO:0000313" key="2">
    <source>
        <dbReference type="Proteomes" id="UP001256711"/>
    </source>
</evidence>
<sequence length="140" mass="15754">MKFKEFVKNSRLRPWDIPIILLLCLLSFLPLVIFGITRQSPATTESKIAVLRINGDEVKRFSLVDGKKSYTYRYENEDGDYNVIEVAGDKVRITEADCGDQVCVRRGWAEKDGDTIVCLPHKLVIEIQDGTGGGDDGLIY</sequence>
<reference evidence="1" key="1">
    <citation type="submission" date="2023-03" db="EMBL/GenBank/DDBJ databases">
        <authorList>
            <person name="Shen W."/>
            <person name="Cai J."/>
        </authorList>
    </citation>
    <scope>NUCLEOTIDE SEQUENCE</scope>
    <source>
        <strain evidence="1">B226-2</strain>
    </source>
</reference>
<dbReference type="RefSeq" id="WP_311835800.1">
    <property type="nucleotide sequence ID" value="NZ_JARQBJ010000006.1"/>
</dbReference>
<dbReference type="AlphaFoldDB" id="A0AAW8U2X6"/>
<dbReference type="Pfam" id="PF07009">
    <property type="entry name" value="NusG_II"/>
    <property type="match status" value="1"/>
</dbReference>
<dbReference type="InterPro" id="IPR038690">
    <property type="entry name" value="NusG_2_sf"/>
</dbReference>
<evidence type="ECO:0000313" key="1">
    <source>
        <dbReference type="EMBL" id="MDT2811251.1"/>
    </source>
</evidence>
<dbReference type="EMBL" id="JARQBJ010000006">
    <property type="protein sequence ID" value="MDT2811251.1"/>
    <property type="molecule type" value="Genomic_DNA"/>
</dbReference>
<dbReference type="Proteomes" id="UP001256711">
    <property type="component" value="Unassembled WGS sequence"/>
</dbReference>